<reference evidence="1" key="1">
    <citation type="submission" date="2022-08" db="EMBL/GenBank/DDBJ databases">
        <title>Genome Sequence of Fusarium decemcellulare.</title>
        <authorList>
            <person name="Buettner E."/>
        </authorList>
    </citation>
    <scope>NUCLEOTIDE SEQUENCE</scope>
    <source>
        <strain evidence="1">Babe19</strain>
    </source>
</reference>
<evidence type="ECO:0000313" key="2">
    <source>
        <dbReference type="Proteomes" id="UP001148629"/>
    </source>
</evidence>
<evidence type="ECO:0000313" key="1">
    <source>
        <dbReference type="EMBL" id="KAJ3524553.1"/>
    </source>
</evidence>
<sequence length="293" mass="32342">MGPQHLWAFTVLLISAALPAFASPLDTNTADLETRAIGRSKLWKPAVGTPFQIILSQTIKIPKGGVKDLKPNVPVWDSDLFDNPKETFTALRNAGKAVICYFSAGTYENWRDDKSSFQKKDLGNPLSGWPGERWVNIRSSSVRSIMAKRIKLAAEKGCDAIDPDNMDGYSNDNGLGLTEADTISYVKFLSNEAAKYKMVMGMKNGGSITESVLPYVAFCINESCIQYAECDLYSPYIDAEKPVFNIEYPNGAPTVKAVDRNRICSVKGDAQGSDGFSKVMKKMNLDEWVMYCP</sequence>
<dbReference type="Proteomes" id="UP001148629">
    <property type="component" value="Unassembled WGS sequence"/>
</dbReference>
<proteinExistence type="predicted"/>
<protein>
    <submittedName>
        <fullName evidence="1">Uncharacterized protein</fullName>
    </submittedName>
</protein>
<accession>A0ACC1RU85</accession>
<name>A0ACC1RU85_9HYPO</name>
<gene>
    <name evidence="1" type="ORF">NM208_g12014</name>
</gene>
<dbReference type="EMBL" id="JANRMS010002061">
    <property type="protein sequence ID" value="KAJ3524553.1"/>
    <property type="molecule type" value="Genomic_DNA"/>
</dbReference>
<comment type="caution">
    <text evidence="1">The sequence shown here is derived from an EMBL/GenBank/DDBJ whole genome shotgun (WGS) entry which is preliminary data.</text>
</comment>
<keyword evidence="2" id="KW-1185">Reference proteome</keyword>
<organism evidence="1 2">
    <name type="scientific">Fusarium decemcellulare</name>
    <dbReference type="NCBI Taxonomy" id="57161"/>
    <lineage>
        <taxon>Eukaryota</taxon>
        <taxon>Fungi</taxon>
        <taxon>Dikarya</taxon>
        <taxon>Ascomycota</taxon>
        <taxon>Pezizomycotina</taxon>
        <taxon>Sordariomycetes</taxon>
        <taxon>Hypocreomycetidae</taxon>
        <taxon>Hypocreales</taxon>
        <taxon>Nectriaceae</taxon>
        <taxon>Fusarium</taxon>
        <taxon>Fusarium decemcellulare species complex</taxon>
    </lineage>
</organism>